<comment type="caution">
    <text evidence="1">The sequence shown here is derived from an EMBL/GenBank/DDBJ whole genome shotgun (WGS) entry which is preliminary data.</text>
</comment>
<dbReference type="Proteomes" id="UP001595632">
    <property type="component" value="Unassembled WGS sequence"/>
</dbReference>
<evidence type="ECO:0008006" key="3">
    <source>
        <dbReference type="Google" id="ProtNLM"/>
    </source>
</evidence>
<dbReference type="EMBL" id="JBHRTB010000010">
    <property type="protein sequence ID" value="MFC3142013.1"/>
    <property type="molecule type" value="Genomic_DNA"/>
</dbReference>
<protein>
    <recommendedName>
        <fullName evidence="3">DUF1232 domain-containing protein</fullName>
    </recommendedName>
</protein>
<proteinExistence type="predicted"/>
<name>A0ABV7GP11_9RHOB</name>
<keyword evidence="2" id="KW-1185">Reference proteome</keyword>
<dbReference type="RefSeq" id="WP_275631743.1">
    <property type="nucleotide sequence ID" value="NZ_JARGYD010000002.1"/>
</dbReference>
<organism evidence="1 2">
    <name type="scientific">Psychromarinibacter halotolerans</name>
    <dbReference type="NCBI Taxonomy" id="1775175"/>
    <lineage>
        <taxon>Bacteria</taxon>
        <taxon>Pseudomonadati</taxon>
        <taxon>Pseudomonadota</taxon>
        <taxon>Alphaproteobacteria</taxon>
        <taxon>Rhodobacterales</taxon>
        <taxon>Paracoccaceae</taxon>
        <taxon>Psychromarinibacter</taxon>
    </lineage>
</organism>
<gene>
    <name evidence="1" type="ORF">ACFOGP_04800</name>
</gene>
<accession>A0ABV7GP11</accession>
<evidence type="ECO:0000313" key="2">
    <source>
        <dbReference type="Proteomes" id="UP001595632"/>
    </source>
</evidence>
<sequence length="77" mass="8312">MSQMTRFTLACIAALVAAWLLSGERFLDAVFNMMDLGSVDDTIIAGVVVLEDWKAGLSLPDVFGSIRMAIHRGLGLL</sequence>
<reference evidence="2" key="1">
    <citation type="journal article" date="2019" name="Int. J. Syst. Evol. Microbiol.">
        <title>The Global Catalogue of Microorganisms (GCM) 10K type strain sequencing project: providing services to taxonomists for standard genome sequencing and annotation.</title>
        <authorList>
            <consortium name="The Broad Institute Genomics Platform"/>
            <consortium name="The Broad Institute Genome Sequencing Center for Infectious Disease"/>
            <person name="Wu L."/>
            <person name="Ma J."/>
        </authorList>
    </citation>
    <scope>NUCLEOTIDE SEQUENCE [LARGE SCALE GENOMIC DNA]</scope>
    <source>
        <strain evidence="2">KCTC 52366</strain>
    </source>
</reference>
<evidence type="ECO:0000313" key="1">
    <source>
        <dbReference type="EMBL" id="MFC3142013.1"/>
    </source>
</evidence>